<protein>
    <recommendedName>
        <fullName evidence="2">Protein kinase domain-containing protein</fullName>
    </recommendedName>
</protein>
<name>A0AAD9SND1_PHOAM</name>
<feature type="compositionally biased region" description="Low complexity" evidence="1">
    <location>
        <begin position="1182"/>
        <end position="1191"/>
    </location>
</feature>
<feature type="region of interest" description="Disordered" evidence="1">
    <location>
        <begin position="552"/>
        <end position="571"/>
    </location>
</feature>
<feature type="compositionally biased region" description="Basic and acidic residues" evidence="1">
    <location>
        <begin position="553"/>
        <end position="562"/>
    </location>
</feature>
<keyword evidence="4" id="KW-1185">Reference proteome</keyword>
<dbReference type="PANTHER" id="PTHR44305:SF2">
    <property type="entry name" value="SI:DKEY-192D15.2"/>
    <property type="match status" value="1"/>
</dbReference>
<dbReference type="InterPro" id="IPR000719">
    <property type="entry name" value="Prot_kinase_dom"/>
</dbReference>
<reference evidence="3" key="1">
    <citation type="submission" date="2023-06" db="EMBL/GenBank/DDBJ databases">
        <authorList>
            <person name="Noh H."/>
        </authorList>
    </citation>
    <scope>NUCLEOTIDE SEQUENCE</scope>
    <source>
        <strain evidence="3">DUCC20226</strain>
    </source>
</reference>
<dbReference type="InterPro" id="IPR053083">
    <property type="entry name" value="TF_kinase-domain_protein"/>
</dbReference>
<evidence type="ECO:0000313" key="4">
    <source>
        <dbReference type="Proteomes" id="UP001265746"/>
    </source>
</evidence>
<dbReference type="GO" id="GO:0004672">
    <property type="term" value="F:protein kinase activity"/>
    <property type="evidence" value="ECO:0007669"/>
    <property type="project" value="InterPro"/>
</dbReference>
<organism evidence="3 4">
    <name type="scientific">Phomopsis amygdali</name>
    <name type="common">Fusicoccum amygdali</name>
    <dbReference type="NCBI Taxonomy" id="1214568"/>
    <lineage>
        <taxon>Eukaryota</taxon>
        <taxon>Fungi</taxon>
        <taxon>Dikarya</taxon>
        <taxon>Ascomycota</taxon>
        <taxon>Pezizomycotina</taxon>
        <taxon>Sordariomycetes</taxon>
        <taxon>Sordariomycetidae</taxon>
        <taxon>Diaporthales</taxon>
        <taxon>Diaporthaceae</taxon>
        <taxon>Diaporthe</taxon>
    </lineage>
</organism>
<evidence type="ECO:0000259" key="2">
    <source>
        <dbReference type="PROSITE" id="PS50011"/>
    </source>
</evidence>
<sequence>MAAPNPNQPVLNATTRVVELQGYYQQKYHYYRNGLYGHHISRREIIDRAVNRDPVYMQRLMDINQRTASLPRAGNPPPMISQFTVNHRDRLRNVAVPSRAPFRTARNQVGFEDLERQARNAVTEEYKTAYRLMRSSFRYFQCLGWGGDGIVSLWRYSPGRGQEHDVVMKMSVQWEYVPWSRVKARVVPGEIPKERDMITQLGRSPHIVHRFYTADHPRANPNPGSMRSTRTSAAVADMADKIDGDQGSWFLMEYCKFGNLEAQLRKAARDMPNNTERYLPEPVLWRFFDCLTKACMAMEEPPRLNPANGAVPAPTQGGYLPEVLTPGNVGRQGIAHMDLIGDFGFAQNEANAWAPACLSGQGPATAADFRRREQRWRARDDGKILYALPEQFGKDWDRIPCGQDPSDGQQQPNWMQSWMPPWMQAWAPPPPITTGPGRYSSASNVWQIAMIIKVCMTLMDPDQPPYAGRMASQEPPNPTPDQERWTYGWSLLDPAEPWAARYQQSLIDLVARCLMAKQEHRPTLQQIQTVITQELTLPANQNVPAYWTNTFFREPRPPKPPEDTENLSDIDPFRDFRTGRALIRHGIRGFLMTLRGIKNERNNGRPERWQAMMNRTVPKANYQGNFGNVMRLNLQRRANQLQARLGNPPPQAVNLPANANAVGRAKFSQATGLMTVENHFTYIKILGAGGNGMAVLWRWTPGGDPQAPGQDVVLKVTTSGTPAAPNDVTVEWEKQIITHDEYSRPYVDILLHSQRLLRAPHILQCFLFQDRLPGVRQTRQGVRLRQMAIGLDNAMGLLFMEFARLGDLENWVHKLGRQNNSLPTEALWRIFDCLVKACIAMEYPPRHVPRPGQPVGTVAPTSGGDLPEVVPPGGQNFPATGFHGTVHFDMDPKNSYDESGNQMNPPHTQIPRLQIADFGLATDSNVLWAPVNPPGTTPVQLAQNRAEHWRRRNWAKPYWFLPEQFSVEWDQLPDDPTTGPPNVPWPAWAPWPITSGPGRYSSRSNIWHIGMEGSHADSRVAWQNMWSILLLQKPDLPPVAGRMRSEEPQVNPVQVQDQRWTFGYRLIQNNQTGRDIRQQFTPLLCDTIAKCLMNRQEHRPDLQQLQTIITNAIANLPPRLPGTVRRFFGDDPSPPAPWRMSLGTVPLDNIDPFHNYADRPGDVTPPRGPGQRGNRRRRRARLAPMDRAYRP</sequence>
<feature type="region of interest" description="Disordered" evidence="1">
    <location>
        <begin position="1153"/>
        <end position="1191"/>
    </location>
</feature>
<dbReference type="EMBL" id="JAUJFL010000002">
    <property type="protein sequence ID" value="KAK2611719.1"/>
    <property type="molecule type" value="Genomic_DNA"/>
</dbReference>
<dbReference type="GO" id="GO:0005524">
    <property type="term" value="F:ATP binding"/>
    <property type="evidence" value="ECO:0007669"/>
    <property type="project" value="InterPro"/>
</dbReference>
<dbReference type="Gene3D" id="1.10.510.10">
    <property type="entry name" value="Transferase(Phosphotransferase) domain 1"/>
    <property type="match status" value="2"/>
</dbReference>
<proteinExistence type="predicted"/>
<dbReference type="SUPFAM" id="SSF56112">
    <property type="entry name" value="Protein kinase-like (PK-like)"/>
    <property type="match status" value="2"/>
</dbReference>
<comment type="caution">
    <text evidence="3">The sequence shown here is derived from an EMBL/GenBank/DDBJ whole genome shotgun (WGS) entry which is preliminary data.</text>
</comment>
<dbReference type="PANTHER" id="PTHR44305">
    <property type="entry name" value="SI:DKEY-192D15.2-RELATED"/>
    <property type="match status" value="1"/>
</dbReference>
<dbReference type="InterPro" id="IPR011009">
    <property type="entry name" value="Kinase-like_dom_sf"/>
</dbReference>
<feature type="domain" description="Protein kinase" evidence="2">
    <location>
        <begin position="680"/>
        <end position="1109"/>
    </location>
</feature>
<evidence type="ECO:0000313" key="3">
    <source>
        <dbReference type="EMBL" id="KAK2611719.1"/>
    </source>
</evidence>
<evidence type="ECO:0000256" key="1">
    <source>
        <dbReference type="SAM" id="MobiDB-lite"/>
    </source>
</evidence>
<dbReference type="PROSITE" id="PS50011">
    <property type="entry name" value="PROTEIN_KINASE_DOM"/>
    <property type="match status" value="2"/>
</dbReference>
<feature type="domain" description="Protein kinase" evidence="2">
    <location>
        <begin position="137"/>
        <end position="537"/>
    </location>
</feature>
<gene>
    <name evidence="3" type="ORF">N8I77_005043</name>
</gene>
<dbReference type="Proteomes" id="UP001265746">
    <property type="component" value="Unassembled WGS sequence"/>
</dbReference>
<dbReference type="AlphaFoldDB" id="A0AAD9SND1"/>
<accession>A0AAD9SND1</accession>